<dbReference type="AlphaFoldDB" id="A0AAV7LL50"/>
<comment type="caution">
    <text evidence="2">The sequence shown here is derived from an EMBL/GenBank/DDBJ whole genome shotgun (WGS) entry which is preliminary data.</text>
</comment>
<proteinExistence type="predicted"/>
<reference evidence="2" key="1">
    <citation type="journal article" date="2022" name="bioRxiv">
        <title>Sequencing and chromosome-scale assembly of the giantPleurodeles waltlgenome.</title>
        <authorList>
            <person name="Brown T."/>
            <person name="Elewa A."/>
            <person name="Iarovenko S."/>
            <person name="Subramanian E."/>
            <person name="Araus A.J."/>
            <person name="Petzold A."/>
            <person name="Susuki M."/>
            <person name="Suzuki K.-i.T."/>
            <person name="Hayashi T."/>
            <person name="Toyoda A."/>
            <person name="Oliveira C."/>
            <person name="Osipova E."/>
            <person name="Leigh N.D."/>
            <person name="Simon A."/>
            <person name="Yun M.H."/>
        </authorList>
    </citation>
    <scope>NUCLEOTIDE SEQUENCE</scope>
    <source>
        <strain evidence="2">20211129_DDA</strain>
        <tissue evidence="2">Liver</tissue>
    </source>
</reference>
<evidence type="ECO:0000313" key="2">
    <source>
        <dbReference type="EMBL" id="KAJ1092316.1"/>
    </source>
</evidence>
<gene>
    <name evidence="2" type="ORF">NDU88_005427</name>
</gene>
<evidence type="ECO:0000256" key="1">
    <source>
        <dbReference type="SAM" id="MobiDB-lite"/>
    </source>
</evidence>
<name>A0AAV7LL50_PLEWA</name>
<sequence>MVEVGHIGGDSDPGGKYRQGRGPREHRKQAGGAPLGILTAAVQPRPETESRRCTADFPLPRGILHGGAACCTAMGILTPSPPSCSWRFRPPGTGWRVCLADPEIRDGCYCARRTPSTPPAPFGAGFLVEGCFPLGWRAAFWRSPASPVGNPE</sequence>
<accession>A0AAV7LL50</accession>
<feature type="compositionally biased region" description="Gly residues" evidence="1">
    <location>
        <begin position="1"/>
        <end position="12"/>
    </location>
</feature>
<keyword evidence="3" id="KW-1185">Reference proteome</keyword>
<dbReference type="EMBL" id="JANPWB010000015">
    <property type="protein sequence ID" value="KAJ1092316.1"/>
    <property type="molecule type" value="Genomic_DNA"/>
</dbReference>
<dbReference type="Proteomes" id="UP001066276">
    <property type="component" value="Chromosome 11"/>
</dbReference>
<organism evidence="2 3">
    <name type="scientific">Pleurodeles waltl</name>
    <name type="common">Iberian ribbed newt</name>
    <dbReference type="NCBI Taxonomy" id="8319"/>
    <lineage>
        <taxon>Eukaryota</taxon>
        <taxon>Metazoa</taxon>
        <taxon>Chordata</taxon>
        <taxon>Craniata</taxon>
        <taxon>Vertebrata</taxon>
        <taxon>Euteleostomi</taxon>
        <taxon>Amphibia</taxon>
        <taxon>Batrachia</taxon>
        <taxon>Caudata</taxon>
        <taxon>Salamandroidea</taxon>
        <taxon>Salamandridae</taxon>
        <taxon>Pleurodelinae</taxon>
        <taxon>Pleurodeles</taxon>
    </lineage>
</organism>
<evidence type="ECO:0000313" key="3">
    <source>
        <dbReference type="Proteomes" id="UP001066276"/>
    </source>
</evidence>
<protein>
    <submittedName>
        <fullName evidence="2">Uncharacterized protein</fullName>
    </submittedName>
</protein>
<feature type="region of interest" description="Disordered" evidence="1">
    <location>
        <begin position="1"/>
        <end position="35"/>
    </location>
</feature>
<feature type="compositionally biased region" description="Basic residues" evidence="1">
    <location>
        <begin position="18"/>
        <end position="29"/>
    </location>
</feature>